<evidence type="ECO:0000313" key="2">
    <source>
        <dbReference type="EMBL" id="MFC3100830.1"/>
    </source>
</evidence>
<dbReference type="Proteomes" id="UP001595378">
    <property type="component" value="Unassembled WGS sequence"/>
</dbReference>
<keyword evidence="3" id="KW-1185">Reference proteome</keyword>
<keyword evidence="1" id="KW-1133">Transmembrane helix</keyword>
<evidence type="ECO:0000256" key="1">
    <source>
        <dbReference type="SAM" id="Phobius"/>
    </source>
</evidence>
<sequence>MTATANGARAKLRVRDDLTFADLARALAAGWADFRRFPAFGLFFAAFYVVAGWALYFVLVQHGQWVWLVPAAGFPLIAPFTAVGMYEASRRREAGLPPDWRAVLGAVRGRGDGQVLGVGVVAFVIFCFWVIIGHGIFYIFMAQAGMTSESMAFFATPAGMAMLAVGTTVGAGFALLIFTLTAISLPMLVDRDMDCITAMIASVSAVRANRAVMLGWAALIAVVLFAAMIPALLGLLLALPLFAHASWHLYRRATA</sequence>
<dbReference type="EMBL" id="JBHRSU010000027">
    <property type="protein sequence ID" value="MFC3100830.1"/>
    <property type="molecule type" value="Genomic_DNA"/>
</dbReference>
<evidence type="ECO:0000313" key="3">
    <source>
        <dbReference type="Proteomes" id="UP001595378"/>
    </source>
</evidence>
<feature type="transmembrane region" description="Helical" evidence="1">
    <location>
        <begin position="115"/>
        <end position="140"/>
    </location>
</feature>
<dbReference type="Pfam" id="PF09955">
    <property type="entry name" value="DUF2189"/>
    <property type="match status" value="1"/>
</dbReference>
<proteinExistence type="predicted"/>
<keyword evidence="1" id="KW-0812">Transmembrane</keyword>
<keyword evidence="1" id="KW-0472">Membrane</keyword>
<comment type="caution">
    <text evidence="2">The sequence shown here is derived from an EMBL/GenBank/DDBJ whole genome shotgun (WGS) entry which is preliminary data.</text>
</comment>
<reference evidence="3" key="1">
    <citation type="journal article" date="2019" name="Int. J. Syst. Evol. Microbiol.">
        <title>The Global Catalogue of Microorganisms (GCM) 10K type strain sequencing project: providing services to taxonomists for standard genome sequencing and annotation.</title>
        <authorList>
            <consortium name="The Broad Institute Genomics Platform"/>
            <consortium name="The Broad Institute Genome Sequencing Center for Infectious Disease"/>
            <person name="Wu L."/>
            <person name="Ma J."/>
        </authorList>
    </citation>
    <scope>NUCLEOTIDE SEQUENCE [LARGE SCALE GENOMIC DNA]</scope>
    <source>
        <strain evidence="3">KCTC 52606</strain>
    </source>
</reference>
<accession>A0ABV7EHD7</accession>
<name>A0ABV7EHD7_9SPHN</name>
<feature type="transmembrane region" description="Helical" evidence="1">
    <location>
        <begin position="160"/>
        <end position="183"/>
    </location>
</feature>
<protein>
    <submittedName>
        <fullName evidence="2">DUF2189 domain-containing protein</fullName>
    </submittedName>
</protein>
<feature type="transmembrane region" description="Helical" evidence="1">
    <location>
        <begin position="65"/>
        <end position="86"/>
    </location>
</feature>
<feature type="transmembrane region" description="Helical" evidence="1">
    <location>
        <begin position="218"/>
        <end position="242"/>
    </location>
</feature>
<feature type="transmembrane region" description="Helical" evidence="1">
    <location>
        <begin position="39"/>
        <end position="59"/>
    </location>
</feature>
<dbReference type="InterPro" id="IPR018692">
    <property type="entry name" value="DUF2189"/>
</dbReference>
<organism evidence="2 3">
    <name type="scientific">Alteraurantiacibacter lauratis</name>
    <dbReference type="NCBI Taxonomy" id="2054627"/>
    <lineage>
        <taxon>Bacteria</taxon>
        <taxon>Pseudomonadati</taxon>
        <taxon>Pseudomonadota</taxon>
        <taxon>Alphaproteobacteria</taxon>
        <taxon>Sphingomonadales</taxon>
        <taxon>Erythrobacteraceae</taxon>
        <taxon>Alteraurantiacibacter</taxon>
    </lineage>
</organism>
<dbReference type="RefSeq" id="WP_336920417.1">
    <property type="nucleotide sequence ID" value="NZ_JBANRN010000017.1"/>
</dbReference>
<gene>
    <name evidence="2" type="ORF">ACFODK_08020</name>
</gene>